<sequence>MKKIISIVVLVLLVIGGSYYFKNYTGQDLYTKVNAPIEELKTKDNKGNTVLDYRYKLKAIDEKGKITMIDFTGSIGRPLREGAYLKVKYNHKKGVLSWEETSKSSIPKKALLEIESNQ</sequence>
<dbReference type="STRING" id="1234679.BN424_2602"/>
<protein>
    <recommendedName>
        <fullName evidence="3">YxeA family protein</fullName>
    </recommendedName>
</protein>
<dbReference type="Proteomes" id="UP000000212">
    <property type="component" value="Chromosome"/>
</dbReference>
<dbReference type="InterPro" id="IPR006542">
    <property type="entry name" value="DUF1093"/>
</dbReference>
<dbReference type="NCBIfam" id="TIGR01655">
    <property type="entry name" value="yxeA_fam"/>
    <property type="match status" value="1"/>
</dbReference>
<organism evidence="1 2">
    <name type="scientific">Carnobacterium maltaromaticum LMA28</name>
    <dbReference type="NCBI Taxonomy" id="1234679"/>
    <lineage>
        <taxon>Bacteria</taxon>
        <taxon>Bacillati</taxon>
        <taxon>Bacillota</taxon>
        <taxon>Bacilli</taxon>
        <taxon>Lactobacillales</taxon>
        <taxon>Carnobacteriaceae</taxon>
        <taxon>Carnobacterium</taxon>
    </lineage>
</organism>
<dbReference type="KEGG" id="cml:BN424_2602"/>
<dbReference type="PANTHER" id="PTHR36433">
    <property type="entry name" value="HYPOTHETICAL CYTOSOLIC PROTEIN"/>
    <property type="match status" value="1"/>
</dbReference>
<keyword evidence="2" id="KW-1185">Reference proteome</keyword>
<dbReference type="Pfam" id="PF06486">
    <property type="entry name" value="DUF1093"/>
    <property type="match status" value="1"/>
</dbReference>
<dbReference type="InterPro" id="IPR036166">
    <property type="entry name" value="YxeA-like_sf"/>
</dbReference>
<dbReference type="EMBL" id="HE999757">
    <property type="protein sequence ID" value="CCO12041.2"/>
    <property type="molecule type" value="Genomic_DNA"/>
</dbReference>
<dbReference type="SUPFAM" id="SSF159121">
    <property type="entry name" value="BC4932-like"/>
    <property type="match status" value="1"/>
</dbReference>
<accession>K8ETU5</accession>
<reference evidence="2" key="1">
    <citation type="journal article" date="2013" name="Genome Announc.">
        <title>Complete Chromosome Sequence of Carnobacterium maltaromaticum LMA 28.</title>
        <authorList>
            <person name="Cailliez-Grimal C."/>
            <person name="Chaillou S."/>
            <person name="Anba-Mondoloni J."/>
            <person name="Loux V."/>
            <person name="Afzal M.I."/>
            <person name="Rahman A."/>
            <person name="Kergourlay G."/>
            <person name="Champomier-Verges M.C."/>
            <person name="Zagorec M."/>
            <person name="Dalgaard P."/>
            <person name="Leisner J.J."/>
            <person name="Prevost H."/>
            <person name="Revol-Junelles A.M."/>
            <person name="Borges F."/>
        </authorList>
    </citation>
    <scope>NUCLEOTIDE SEQUENCE</scope>
    <source>
        <strain evidence="2">LMA28</strain>
    </source>
</reference>
<dbReference type="eggNOG" id="COG5294">
    <property type="taxonomic scope" value="Bacteria"/>
</dbReference>
<name>K8ETU5_CARML</name>
<evidence type="ECO:0008006" key="3">
    <source>
        <dbReference type="Google" id="ProtNLM"/>
    </source>
</evidence>
<dbReference type="Gene3D" id="2.40.50.480">
    <property type="match status" value="1"/>
</dbReference>
<dbReference type="PANTHER" id="PTHR36433:SF2">
    <property type="entry name" value="YXEA FAMILY PROTEIN"/>
    <property type="match status" value="1"/>
</dbReference>
<dbReference type="OrthoDB" id="2243114at2"/>
<evidence type="ECO:0000313" key="2">
    <source>
        <dbReference type="Proteomes" id="UP000000212"/>
    </source>
</evidence>
<gene>
    <name evidence="1" type="ORF">BN424_2602</name>
</gene>
<dbReference type="RefSeq" id="WP_015077095.1">
    <property type="nucleotide sequence ID" value="NC_019425.2"/>
</dbReference>
<evidence type="ECO:0000313" key="1">
    <source>
        <dbReference type="EMBL" id="CCO12041.2"/>
    </source>
</evidence>
<proteinExistence type="predicted"/>
<dbReference type="HOGENOM" id="CLU_126418_1_0_9"/>
<dbReference type="AlphaFoldDB" id="K8ETU5"/>